<keyword evidence="5" id="KW-0804">Transcription</keyword>
<evidence type="ECO:0000256" key="2">
    <source>
        <dbReference type="ARBA" id="ARBA00022737"/>
    </source>
</evidence>
<dbReference type="GO" id="GO:0003677">
    <property type="term" value="F:DNA binding"/>
    <property type="evidence" value="ECO:0007669"/>
    <property type="project" value="UniProtKB-KW"/>
</dbReference>
<dbReference type="Gramene" id="OE9A079614T1">
    <property type="protein sequence ID" value="OE9A079614C1"/>
    <property type="gene ID" value="OE9A079614"/>
</dbReference>
<evidence type="ECO:0000259" key="7">
    <source>
        <dbReference type="PROSITE" id="PS50863"/>
    </source>
</evidence>
<dbReference type="CDD" id="cd10017">
    <property type="entry name" value="B3_DNA"/>
    <property type="match status" value="2"/>
</dbReference>
<comment type="subcellular location">
    <subcellularLocation>
        <location evidence="1">Nucleus</location>
    </subcellularLocation>
</comment>
<keyword evidence="3" id="KW-0805">Transcription regulation</keyword>
<dbReference type="InterPro" id="IPR039218">
    <property type="entry name" value="REM_fam"/>
</dbReference>
<keyword evidence="2" id="KW-0677">Repeat</keyword>
<evidence type="ECO:0000256" key="5">
    <source>
        <dbReference type="ARBA" id="ARBA00023163"/>
    </source>
</evidence>
<dbReference type="SUPFAM" id="SSF101936">
    <property type="entry name" value="DNA-binding pseudobarrel domain"/>
    <property type="match status" value="2"/>
</dbReference>
<dbReference type="PROSITE" id="PS50863">
    <property type="entry name" value="B3"/>
    <property type="match status" value="2"/>
</dbReference>
<dbReference type="Proteomes" id="UP000594638">
    <property type="component" value="Unassembled WGS sequence"/>
</dbReference>
<evidence type="ECO:0000256" key="1">
    <source>
        <dbReference type="ARBA" id="ARBA00004123"/>
    </source>
</evidence>
<feature type="domain" description="TF-B3" evidence="7">
    <location>
        <begin position="8"/>
        <end position="99"/>
    </location>
</feature>
<evidence type="ECO:0000313" key="8">
    <source>
        <dbReference type="EMBL" id="CAA3002156.1"/>
    </source>
</evidence>
<sequence>MEQSLQVTKHFFKVMSRDFHAKMALPKAFCRNLDDKKLATIRSGKGIWKICVGKSNRDTMFFEEGWGDFVRQHELTVGDIVVFEHVGGMDFNAFVFDYTACEKEFDDDLAEKYEGSSGVCNNLEAIRGGSCQQRDNPYFVITMKHSHSPASKRSRPFVQIPAEFWKSNDLKMKKGLNLKDPSSKKWSVQLKYYSSGRVVMDRGWKQFYESNKLKKGDVCTFELNHNPKGSTVASMDVHIFPAPN</sequence>
<evidence type="ECO:0000256" key="6">
    <source>
        <dbReference type="ARBA" id="ARBA00023242"/>
    </source>
</evidence>
<dbReference type="InterPro" id="IPR015300">
    <property type="entry name" value="DNA-bd_pseudobarrel_sf"/>
</dbReference>
<protein>
    <submittedName>
        <fullName evidence="8">B3 domain-containing Os01g0723500-like</fullName>
    </submittedName>
</protein>
<dbReference type="GO" id="GO:0005634">
    <property type="term" value="C:nucleus"/>
    <property type="evidence" value="ECO:0007669"/>
    <property type="project" value="UniProtKB-SubCell"/>
</dbReference>
<dbReference type="PANTHER" id="PTHR31674:SF62">
    <property type="entry name" value="B3 DOMAIN-CONTAINING PROTEIN REM14-RELATED"/>
    <property type="match status" value="1"/>
</dbReference>
<dbReference type="Gene3D" id="2.40.330.10">
    <property type="entry name" value="DNA-binding pseudobarrel domain"/>
    <property type="match status" value="2"/>
</dbReference>
<comment type="caution">
    <text evidence="8">The sequence shown here is derived from an EMBL/GenBank/DDBJ whole genome shotgun (WGS) entry which is preliminary data.</text>
</comment>
<dbReference type="SMART" id="SM01019">
    <property type="entry name" value="B3"/>
    <property type="match status" value="2"/>
</dbReference>
<evidence type="ECO:0000256" key="3">
    <source>
        <dbReference type="ARBA" id="ARBA00023015"/>
    </source>
</evidence>
<name>A0A8S0TE39_OLEEU</name>
<dbReference type="PANTHER" id="PTHR31674">
    <property type="entry name" value="B3 DOMAIN-CONTAINING PROTEIN REM-LIKE 3-RELATED"/>
    <property type="match status" value="1"/>
</dbReference>
<evidence type="ECO:0000313" key="9">
    <source>
        <dbReference type="Proteomes" id="UP000594638"/>
    </source>
</evidence>
<organism evidence="8 9">
    <name type="scientific">Olea europaea subsp. europaea</name>
    <dbReference type="NCBI Taxonomy" id="158383"/>
    <lineage>
        <taxon>Eukaryota</taxon>
        <taxon>Viridiplantae</taxon>
        <taxon>Streptophyta</taxon>
        <taxon>Embryophyta</taxon>
        <taxon>Tracheophyta</taxon>
        <taxon>Spermatophyta</taxon>
        <taxon>Magnoliopsida</taxon>
        <taxon>eudicotyledons</taxon>
        <taxon>Gunneridae</taxon>
        <taxon>Pentapetalae</taxon>
        <taxon>asterids</taxon>
        <taxon>lamiids</taxon>
        <taxon>Lamiales</taxon>
        <taxon>Oleaceae</taxon>
        <taxon>Oleeae</taxon>
        <taxon>Olea</taxon>
    </lineage>
</organism>
<feature type="domain" description="TF-B3" evidence="7">
    <location>
        <begin position="143"/>
        <end position="243"/>
    </location>
</feature>
<gene>
    <name evidence="8" type="ORF">OLEA9_A079614</name>
</gene>
<proteinExistence type="predicted"/>
<reference evidence="8 9" key="1">
    <citation type="submission" date="2019-12" db="EMBL/GenBank/DDBJ databases">
        <authorList>
            <person name="Alioto T."/>
            <person name="Alioto T."/>
            <person name="Gomez Garrido J."/>
        </authorList>
    </citation>
    <scope>NUCLEOTIDE SEQUENCE [LARGE SCALE GENOMIC DNA]</scope>
</reference>
<dbReference type="EMBL" id="CACTIH010005812">
    <property type="protein sequence ID" value="CAA3002156.1"/>
    <property type="molecule type" value="Genomic_DNA"/>
</dbReference>
<keyword evidence="9" id="KW-1185">Reference proteome</keyword>
<dbReference type="AlphaFoldDB" id="A0A8S0TE39"/>
<accession>A0A8S0TE39</accession>
<dbReference type="InterPro" id="IPR003340">
    <property type="entry name" value="B3_DNA-bd"/>
</dbReference>
<evidence type="ECO:0000256" key="4">
    <source>
        <dbReference type="ARBA" id="ARBA00023125"/>
    </source>
</evidence>
<keyword evidence="6" id="KW-0539">Nucleus</keyword>
<keyword evidence="4" id="KW-0238">DNA-binding</keyword>
<dbReference type="OrthoDB" id="1109907at2759"/>
<dbReference type="Pfam" id="PF02362">
    <property type="entry name" value="B3"/>
    <property type="match status" value="2"/>
</dbReference>